<dbReference type="EMBL" id="JYIW01000025">
    <property type="protein sequence ID" value="KJL28778.1"/>
    <property type="molecule type" value="Genomic_DNA"/>
</dbReference>
<dbReference type="Pfam" id="PF02796">
    <property type="entry name" value="HTH_7"/>
    <property type="match status" value="1"/>
</dbReference>
<dbReference type="Gene3D" id="1.10.10.60">
    <property type="entry name" value="Homeodomain-like"/>
    <property type="match status" value="1"/>
</dbReference>
<accession>A0A0F0L6L3</accession>
<dbReference type="CDD" id="cd03768">
    <property type="entry name" value="SR_ResInv"/>
    <property type="match status" value="1"/>
</dbReference>
<dbReference type="InterPro" id="IPR050639">
    <property type="entry name" value="SSR_resolvase"/>
</dbReference>
<evidence type="ECO:0000259" key="7">
    <source>
        <dbReference type="PROSITE" id="PS51736"/>
    </source>
</evidence>
<comment type="similarity">
    <text evidence="1">Belongs to the site-specific recombinase resolvase family.</text>
</comment>
<dbReference type="OrthoDB" id="128993at2"/>
<evidence type="ECO:0000256" key="4">
    <source>
        <dbReference type="ARBA" id="ARBA00023172"/>
    </source>
</evidence>
<dbReference type="PROSITE" id="PS51736">
    <property type="entry name" value="RECOMBINASES_3"/>
    <property type="match status" value="1"/>
</dbReference>
<dbReference type="Pfam" id="PF00239">
    <property type="entry name" value="Resolvase"/>
    <property type="match status" value="1"/>
</dbReference>
<dbReference type="SUPFAM" id="SSF53041">
    <property type="entry name" value="Resolvase-like"/>
    <property type="match status" value="1"/>
</dbReference>
<dbReference type="AlphaFoldDB" id="A0A0F0L6L3"/>
<dbReference type="SUPFAM" id="SSF46689">
    <property type="entry name" value="Homeodomain-like"/>
    <property type="match status" value="1"/>
</dbReference>
<dbReference type="GO" id="GO:0003677">
    <property type="term" value="F:DNA binding"/>
    <property type="evidence" value="ECO:0007669"/>
    <property type="project" value="UniProtKB-KW"/>
</dbReference>
<reference evidence="8 9" key="1">
    <citation type="submission" date="2015-02" db="EMBL/GenBank/DDBJ databases">
        <title>Draft genome sequences of ten Microbacterium spp. with emphasis on heavy metal contaminated environments.</title>
        <authorList>
            <person name="Corretto E."/>
        </authorList>
    </citation>
    <scope>NUCLEOTIDE SEQUENCE [LARGE SCALE GENOMIC DNA]</scope>
    <source>
        <strain evidence="8 9">BEL4b</strain>
    </source>
</reference>
<dbReference type="RefSeq" id="WP_045279615.1">
    <property type="nucleotide sequence ID" value="NZ_JYIW01000025.1"/>
</dbReference>
<evidence type="ECO:0000313" key="8">
    <source>
        <dbReference type="EMBL" id="KJL28778.1"/>
    </source>
</evidence>
<evidence type="ECO:0000313" key="9">
    <source>
        <dbReference type="Proteomes" id="UP000033640"/>
    </source>
</evidence>
<evidence type="ECO:0000256" key="6">
    <source>
        <dbReference type="PROSITE-ProRule" id="PRU10137"/>
    </source>
</evidence>
<dbReference type="PATRIC" id="fig|82380.11.peg.2294"/>
<keyword evidence="3" id="KW-0238">DNA-binding</keyword>
<dbReference type="GO" id="GO:0000150">
    <property type="term" value="F:DNA strand exchange activity"/>
    <property type="evidence" value="ECO:0007669"/>
    <property type="project" value="InterPro"/>
</dbReference>
<keyword evidence="2" id="KW-0229">DNA integration</keyword>
<sequence length="189" mass="20528">MGHVFGYARVSTSEQNSQMQFDALLEAGCDRILTEKASASGERPELAHLFDLLRSGDTVVVWRLDRLGRSVHDLIELVEDLQSRGVALRSLRETIDTSSAGGRLVVHVFAALAEFERDLIRERTVAGLASARARGRVGGRPRALSPDQARLARSAFSAGETSVNDIAAALGVTRSTIYRELRRPPSSSA</sequence>
<comment type="caution">
    <text evidence="8">The sequence shown here is derived from an EMBL/GenBank/DDBJ whole genome shotgun (WGS) entry which is preliminary data.</text>
</comment>
<evidence type="ECO:0000256" key="3">
    <source>
        <dbReference type="ARBA" id="ARBA00023125"/>
    </source>
</evidence>
<dbReference type="InterPro" id="IPR036162">
    <property type="entry name" value="Resolvase-like_N_sf"/>
</dbReference>
<dbReference type="SMART" id="SM00857">
    <property type="entry name" value="Resolvase"/>
    <property type="match status" value="1"/>
</dbReference>
<dbReference type="PANTHER" id="PTHR30461:SF2">
    <property type="entry name" value="SERINE RECOMBINASE PINE-RELATED"/>
    <property type="match status" value="1"/>
</dbReference>
<feature type="active site" description="O-(5'-phospho-DNA)-serine intermediate" evidence="5 6">
    <location>
        <position position="11"/>
    </location>
</feature>
<dbReference type="CDD" id="cd00569">
    <property type="entry name" value="HTH_Hin_like"/>
    <property type="match status" value="1"/>
</dbReference>
<gene>
    <name evidence="8" type="primary">hin</name>
    <name evidence="8" type="ORF">RS83_02259</name>
</gene>
<dbReference type="Gene3D" id="3.40.50.1390">
    <property type="entry name" value="Resolvase, N-terminal catalytic domain"/>
    <property type="match status" value="1"/>
</dbReference>
<feature type="domain" description="Resolvase/invertase-type recombinase catalytic" evidence="7">
    <location>
        <begin position="3"/>
        <end position="135"/>
    </location>
</feature>
<dbReference type="FunFam" id="3.40.50.1390:FF:000001">
    <property type="entry name" value="DNA recombinase"/>
    <property type="match status" value="1"/>
</dbReference>
<dbReference type="InterPro" id="IPR006118">
    <property type="entry name" value="Recombinase_CS"/>
</dbReference>
<name>A0A0F0L6L3_9MICO</name>
<dbReference type="InterPro" id="IPR009057">
    <property type="entry name" value="Homeodomain-like_sf"/>
</dbReference>
<dbReference type="GO" id="GO:0015074">
    <property type="term" value="P:DNA integration"/>
    <property type="evidence" value="ECO:0007669"/>
    <property type="project" value="UniProtKB-KW"/>
</dbReference>
<dbReference type="PROSITE" id="PS00397">
    <property type="entry name" value="RECOMBINASES_1"/>
    <property type="match status" value="1"/>
</dbReference>
<keyword evidence="4" id="KW-0233">DNA recombination</keyword>
<proteinExistence type="inferred from homology"/>
<dbReference type="InterPro" id="IPR006120">
    <property type="entry name" value="Resolvase_HTH_dom"/>
</dbReference>
<dbReference type="InterPro" id="IPR006119">
    <property type="entry name" value="Resolv_N"/>
</dbReference>
<evidence type="ECO:0000256" key="1">
    <source>
        <dbReference type="ARBA" id="ARBA00009913"/>
    </source>
</evidence>
<dbReference type="Proteomes" id="UP000033640">
    <property type="component" value="Unassembled WGS sequence"/>
</dbReference>
<evidence type="ECO:0000256" key="2">
    <source>
        <dbReference type="ARBA" id="ARBA00022908"/>
    </source>
</evidence>
<organism evidence="8 9">
    <name type="scientific">Microbacterium oxydans</name>
    <dbReference type="NCBI Taxonomy" id="82380"/>
    <lineage>
        <taxon>Bacteria</taxon>
        <taxon>Bacillati</taxon>
        <taxon>Actinomycetota</taxon>
        <taxon>Actinomycetes</taxon>
        <taxon>Micrococcales</taxon>
        <taxon>Microbacteriaceae</taxon>
        <taxon>Microbacterium</taxon>
    </lineage>
</organism>
<evidence type="ECO:0000256" key="5">
    <source>
        <dbReference type="PIRSR" id="PIRSR606118-50"/>
    </source>
</evidence>
<dbReference type="PANTHER" id="PTHR30461">
    <property type="entry name" value="DNA-INVERTASE FROM LAMBDOID PROPHAGE"/>
    <property type="match status" value="1"/>
</dbReference>
<protein>
    <submittedName>
        <fullName evidence="8">DNA-invertase hin</fullName>
    </submittedName>
</protein>
<dbReference type="PROSITE" id="PS00398">
    <property type="entry name" value="RECOMBINASES_2"/>
    <property type="match status" value="1"/>
</dbReference>